<name>A0A5D3D751_CUCMM</name>
<proteinExistence type="predicted"/>
<dbReference type="Proteomes" id="UP000321947">
    <property type="component" value="Unassembled WGS sequence"/>
</dbReference>
<organism evidence="2 3">
    <name type="scientific">Cucumis melo var. makuwa</name>
    <name type="common">Oriental melon</name>
    <dbReference type="NCBI Taxonomy" id="1194695"/>
    <lineage>
        <taxon>Eukaryota</taxon>
        <taxon>Viridiplantae</taxon>
        <taxon>Streptophyta</taxon>
        <taxon>Embryophyta</taxon>
        <taxon>Tracheophyta</taxon>
        <taxon>Spermatophyta</taxon>
        <taxon>Magnoliopsida</taxon>
        <taxon>eudicotyledons</taxon>
        <taxon>Gunneridae</taxon>
        <taxon>Pentapetalae</taxon>
        <taxon>rosids</taxon>
        <taxon>fabids</taxon>
        <taxon>Cucurbitales</taxon>
        <taxon>Cucurbitaceae</taxon>
        <taxon>Benincaseae</taxon>
        <taxon>Cucumis</taxon>
    </lineage>
</organism>
<dbReference type="Pfam" id="PF22936">
    <property type="entry name" value="Pol_BBD"/>
    <property type="match status" value="1"/>
</dbReference>
<dbReference type="InterPro" id="IPR054722">
    <property type="entry name" value="PolX-like_BBD"/>
</dbReference>
<dbReference type="AlphaFoldDB" id="A0A5D3D751"/>
<evidence type="ECO:0000259" key="1">
    <source>
        <dbReference type="Pfam" id="PF22936"/>
    </source>
</evidence>
<feature type="domain" description="Retrovirus-related Pol polyprotein from transposon TNT 1-94-like beta-barrel" evidence="1">
    <location>
        <begin position="11"/>
        <end position="45"/>
    </location>
</feature>
<sequence>MVSHKDIRDAWIMDSECTFHMTPNRNFLINFQKSDGGKVLLGDNELKRNLISLSKLDRSSYTIKFKNGVMKVTKGSLVKLRRTSRNDLYVFEGTTVSGKGSDVSSDQSPLVSQIEGTEQSEFDGKQQKDAMEAKLFILRKNQTWSLVTKTPIQKLIQLKWFKPGGDSKPRHKIVTVSFNKLVSARFFRRPHGKLRRHLGSDMFGYHLGQLASTGLW</sequence>
<accession>A0A5D3D751</accession>
<evidence type="ECO:0000313" key="3">
    <source>
        <dbReference type="Proteomes" id="UP000321947"/>
    </source>
</evidence>
<evidence type="ECO:0000313" key="2">
    <source>
        <dbReference type="EMBL" id="TYK19401.1"/>
    </source>
</evidence>
<protein>
    <recommendedName>
        <fullName evidence="1">Retrovirus-related Pol polyprotein from transposon TNT 1-94-like beta-barrel domain-containing protein</fullName>
    </recommendedName>
</protein>
<comment type="caution">
    <text evidence="2">The sequence shown here is derived from an EMBL/GenBank/DDBJ whole genome shotgun (WGS) entry which is preliminary data.</text>
</comment>
<reference evidence="2 3" key="1">
    <citation type="submission" date="2019-08" db="EMBL/GenBank/DDBJ databases">
        <title>Draft genome sequences of two oriental melons (Cucumis melo L. var makuwa).</title>
        <authorList>
            <person name="Kwon S.-Y."/>
        </authorList>
    </citation>
    <scope>NUCLEOTIDE SEQUENCE [LARGE SCALE GENOMIC DNA]</scope>
    <source>
        <strain evidence="3">cv. Chang Bougi</strain>
        <tissue evidence="2">Leaf</tissue>
    </source>
</reference>
<dbReference type="EMBL" id="SSTD01006964">
    <property type="protein sequence ID" value="TYK19401.1"/>
    <property type="molecule type" value="Genomic_DNA"/>
</dbReference>
<gene>
    <name evidence="2" type="ORF">E5676_scaffold443G00340</name>
</gene>